<accession>A0A9D0ZP65</accession>
<comment type="caution">
    <text evidence="3">The sequence shown here is derived from an EMBL/GenBank/DDBJ whole genome shotgun (WGS) entry which is preliminary data.</text>
</comment>
<sequence length="76" mass="9166">MYLRRLKDLRIDNDLYQKQIADYLKITRQQYGLYEIGKRDIPIDLLCKLADFYKVSTDYLLERTNKKSDNSNVIMN</sequence>
<reference evidence="3" key="2">
    <citation type="journal article" date="2021" name="PeerJ">
        <title>Extensive microbial diversity within the chicken gut microbiome revealed by metagenomics and culture.</title>
        <authorList>
            <person name="Gilroy R."/>
            <person name="Ravi A."/>
            <person name="Getino M."/>
            <person name="Pursley I."/>
            <person name="Horton D.L."/>
            <person name="Alikhan N.F."/>
            <person name="Baker D."/>
            <person name="Gharbi K."/>
            <person name="Hall N."/>
            <person name="Watson M."/>
            <person name="Adriaenssens E.M."/>
            <person name="Foster-Nyarko E."/>
            <person name="Jarju S."/>
            <person name="Secka A."/>
            <person name="Antonio M."/>
            <person name="Oren A."/>
            <person name="Chaudhuri R.R."/>
            <person name="La Ragione R."/>
            <person name="Hildebrand F."/>
            <person name="Pallen M.J."/>
        </authorList>
    </citation>
    <scope>NUCLEOTIDE SEQUENCE</scope>
    <source>
        <strain evidence="3">CHK147-3167</strain>
    </source>
</reference>
<dbReference type="EMBL" id="DVFV01000011">
    <property type="protein sequence ID" value="HIQ90074.1"/>
    <property type="molecule type" value="Genomic_DNA"/>
</dbReference>
<dbReference type="Gene3D" id="1.10.260.40">
    <property type="entry name" value="lambda repressor-like DNA-binding domains"/>
    <property type="match status" value="1"/>
</dbReference>
<evidence type="ECO:0000313" key="4">
    <source>
        <dbReference type="Proteomes" id="UP000886786"/>
    </source>
</evidence>
<dbReference type="PROSITE" id="PS50943">
    <property type="entry name" value="HTH_CROC1"/>
    <property type="match status" value="1"/>
</dbReference>
<name>A0A9D0ZP65_9FIRM</name>
<keyword evidence="1" id="KW-0238">DNA-binding</keyword>
<dbReference type="SUPFAM" id="SSF47413">
    <property type="entry name" value="lambda repressor-like DNA-binding domains"/>
    <property type="match status" value="1"/>
</dbReference>
<protein>
    <submittedName>
        <fullName evidence="3">Helix-turn-helix transcriptional regulator</fullName>
    </submittedName>
</protein>
<reference evidence="3" key="1">
    <citation type="submission" date="2020-10" db="EMBL/GenBank/DDBJ databases">
        <authorList>
            <person name="Gilroy R."/>
        </authorList>
    </citation>
    <scope>NUCLEOTIDE SEQUENCE</scope>
    <source>
        <strain evidence="3">CHK147-3167</strain>
    </source>
</reference>
<dbReference type="PANTHER" id="PTHR46558:SF11">
    <property type="entry name" value="HTH-TYPE TRANSCRIPTIONAL REGULATOR XRE"/>
    <property type="match status" value="1"/>
</dbReference>
<evidence type="ECO:0000256" key="1">
    <source>
        <dbReference type="ARBA" id="ARBA00023125"/>
    </source>
</evidence>
<dbReference type="InterPro" id="IPR010982">
    <property type="entry name" value="Lambda_DNA-bd_dom_sf"/>
</dbReference>
<dbReference type="InterPro" id="IPR001387">
    <property type="entry name" value="Cro/C1-type_HTH"/>
</dbReference>
<evidence type="ECO:0000259" key="2">
    <source>
        <dbReference type="PROSITE" id="PS50943"/>
    </source>
</evidence>
<dbReference type="Pfam" id="PF01381">
    <property type="entry name" value="HTH_3"/>
    <property type="match status" value="1"/>
</dbReference>
<feature type="domain" description="HTH cro/C1-type" evidence="2">
    <location>
        <begin position="6"/>
        <end position="60"/>
    </location>
</feature>
<evidence type="ECO:0000313" key="3">
    <source>
        <dbReference type="EMBL" id="HIQ90074.1"/>
    </source>
</evidence>
<dbReference type="CDD" id="cd00093">
    <property type="entry name" value="HTH_XRE"/>
    <property type="match status" value="1"/>
</dbReference>
<dbReference type="SMART" id="SM00530">
    <property type="entry name" value="HTH_XRE"/>
    <property type="match status" value="1"/>
</dbReference>
<gene>
    <name evidence="3" type="ORF">IAB27_00380</name>
</gene>
<proteinExistence type="predicted"/>
<dbReference type="Proteomes" id="UP000886786">
    <property type="component" value="Unassembled WGS sequence"/>
</dbReference>
<organism evidence="3 4">
    <name type="scientific">Candidatus Coprosoma intestinipullorum</name>
    <dbReference type="NCBI Taxonomy" id="2840752"/>
    <lineage>
        <taxon>Bacteria</taxon>
        <taxon>Bacillati</taxon>
        <taxon>Bacillota</taxon>
        <taxon>Bacillota incertae sedis</taxon>
        <taxon>Candidatus Coprosoma</taxon>
    </lineage>
</organism>
<dbReference type="GO" id="GO:0003677">
    <property type="term" value="F:DNA binding"/>
    <property type="evidence" value="ECO:0007669"/>
    <property type="project" value="UniProtKB-KW"/>
</dbReference>
<dbReference type="AlphaFoldDB" id="A0A9D0ZP65"/>
<dbReference type="PANTHER" id="PTHR46558">
    <property type="entry name" value="TRACRIPTIONAL REGULATORY PROTEIN-RELATED-RELATED"/>
    <property type="match status" value="1"/>
</dbReference>